<keyword evidence="3" id="KW-1185">Reference proteome</keyword>
<proteinExistence type="predicted"/>
<dbReference type="AlphaFoldDB" id="A0A8K0SIT4"/>
<comment type="caution">
    <text evidence="2">The sequence shown here is derived from an EMBL/GenBank/DDBJ whole genome shotgun (WGS) entry which is preliminary data.</text>
</comment>
<organism evidence="2 3">
    <name type="scientific">Stachybotrys elegans</name>
    <dbReference type="NCBI Taxonomy" id="80388"/>
    <lineage>
        <taxon>Eukaryota</taxon>
        <taxon>Fungi</taxon>
        <taxon>Dikarya</taxon>
        <taxon>Ascomycota</taxon>
        <taxon>Pezizomycotina</taxon>
        <taxon>Sordariomycetes</taxon>
        <taxon>Hypocreomycetidae</taxon>
        <taxon>Hypocreales</taxon>
        <taxon>Stachybotryaceae</taxon>
        <taxon>Stachybotrys</taxon>
    </lineage>
</organism>
<evidence type="ECO:0000313" key="2">
    <source>
        <dbReference type="EMBL" id="KAH7308716.1"/>
    </source>
</evidence>
<reference evidence="2" key="1">
    <citation type="journal article" date="2021" name="Nat. Commun.">
        <title>Genetic determinants of endophytism in the Arabidopsis root mycobiome.</title>
        <authorList>
            <person name="Mesny F."/>
            <person name="Miyauchi S."/>
            <person name="Thiergart T."/>
            <person name="Pickel B."/>
            <person name="Atanasova L."/>
            <person name="Karlsson M."/>
            <person name="Huettel B."/>
            <person name="Barry K.W."/>
            <person name="Haridas S."/>
            <person name="Chen C."/>
            <person name="Bauer D."/>
            <person name="Andreopoulos W."/>
            <person name="Pangilinan J."/>
            <person name="LaButti K."/>
            <person name="Riley R."/>
            <person name="Lipzen A."/>
            <person name="Clum A."/>
            <person name="Drula E."/>
            <person name="Henrissat B."/>
            <person name="Kohler A."/>
            <person name="Grigoriev I.V."/>
            <person name="Martin F.M."/>
            <person name="Hacquard S."/>
        </authorList>
    </citation>
    <scope>NUCLEOTIDE SEQUENCE</scope>
    <source>
        <strain evidence="2">MPI-CAGE-CH-0235</strain>
    </source>
</reference>
<evidence type="ECO:0000313" key="3">
    <source>
        <dbReference type="Proteomes" id="UP000813444"/>
    </source>
</evidence>
<dbReference type="Proteomes" id="UP000813444">
    <property type="component" value="Unassembled WGS sequence"/>
</dbReference>
<feature type="region of interest" description="Disordered" evidence="1">
    <location>
        <begin position="1"/>
        <end position="26"/>
    </location>
</feature>
<sequence length="234" mass="26387">MRGPWYSGRNRTQNRTGSLRQDAVGTDDDAIGGCGRAKGEGEPVKSHTWRPSRCLWHSGQQHCTQYQPCPQKRRCRSYQHQVLWYWGSKAAHTPFHQPPCPRVRLLRLGCCVERLHGIEYFRSLGRLGAGYSLNRCDIRRPFDWREDQNSGKDQLLNNSDEVVVQVVARADDGCVGRIGAKVLGAPFRREHHLGSTASWLQGSGLKGEQTPRLANIQAARSRIEEMLAAQVRCG</sequence>
<protein>
    <submittedName>
        <fullName evidence="2">Uncharacterized protein</fullName>
    </submittedName>
</protein>
<dbReference type="EMBL" id="JAGPNK010000015">
    <property type="protein sequence ID" value="KAH7308716.1"/>
    <property type="molecule type" value="Genomic_DNA"/>
</dbReference>
<feature type="compositionally biased region" description="Polar residues" evidence="1">
    <location>
        <begin position="9"/>
        <end position="19"/>
    </location>
</feature>
<accession>A0A8K0SIT4</accession>
<evidence type="ECO:0000256" key="1">
    <source>
        <dbReference type="SAM" id="MobiDB-lite"/>
    </source>
</evidence>
<gene>
    <name evidence="2" type="ORF">B0I35DRAFT_100790</name>
</gene>
<name>A0A8K0SIT4_9HYPO</name>